<protein>
    <submittedName>
        <fullName evidence="2 3">Uncharacterized protein</fullName>
    </submittedName>
</protein>
<feature type="chain" id="PRO_5014521513" evidence="1">
    <location>
        <begin position="17"/>
        <end position="117"/>
    </location>
</feature>
<dbReference type="Gramene" id="KRH20783">
    <property type="protein sequence ID" value="KRH20783"/>
    <property type="gene ID" value="GLYMA_13G200200"/>
</dbReference>
<reference evidence="3" key="2">
    <citation type="submission" date="2018-02" db="UniProtKB">
        <authorList>
            <consortium name="EnsemblPlants"/>
        </authorList>
    </citation>
    <scope>IDENTIFICATION</scope>
    <source>
        <strain evidence="3">Williams 82</strain>
    </source>
</reference>
<sequence>MRTFALLASIPLLLLASFRNEVNRDGKFVNEELAKPNLKGQDEEENFKGFFPKPISIVKSIAKSIPIVKPISKPIPVIKPIPVPLYRSIPKPIPIVTPIPILEPKFKGFFFQTYSHN</sequence>
<keyword evidence="4" id="KW-1185">Reference proteome</keyword>
<dbReference type="OrthoDB" id="1436932at2759"/>
<evidence type="ECO:0000313" key="3">
    <source>
        <dbReference type="EnsemblPlants" id="KRH20783"/>
    </source>
</evidence>
<evidence type="ECO:0000313" key="4">
    <source>
        <dbReference type="Proteomes" id="UP000008827"/>
    </source>
</evidence>
<reference evidence="2 3" key="1">
    <citation type="journal article" date="2010" name="Nature">
        <title>Genome sequence of the palaeopolyploid soybean.</title>
        <authorList>
            <person name="Schmutz J."/>
            <person name="Cannon S.B."/>
            <person name="Schlueter J."/>
            <person name="Ma J."/>
            <person name="Mitros T."/>
            <person name="Nelson W."/>
            <person name="Hyten D.L."/>
            <person name="Song Q."/>
            <person name="Thelen J.J."/>
            <person name="Cheng J."/>
            <person name="Xu D."/>
            <person name="Hellsten U."/>
            <person name="May G.D."/>
            <person name="Yu Y."/>
            <person name="Sakurai T."/>
            <person name="Umezawa T."/>
            <person name="Bhattacharyya M.K."/>
            <person name="Sandhu D."/>
            <person name="Valliyodan B."/>
            <person name="Lindquist E."/>
            <person name="Peto M."/>
            <person name="Grant D."/>
            <person name="Shu S."/>
            <person name="Goodstein D."/>
            <person name="Barry K."/>
            <person name="Futrell-Griggs M."/>
            <person name="Abernathy B."/>
            <person name="Du J."/>
            <person name="Tian Z."/>
            <person name="Zhu L."/>
            <person name="Gill N."/>
            <person name="Joshi T."/>
            <person name="Libault M."/>
            <person name="Sethuraman A."/>
            <person name="Zhang X.-C."/>
            <person name="Shinozaki K."/>
            <person name="Nguyen H.T."/>
            <person name="Wing R.A."/>
            <person name="Cregan P."/>
            <person name="Specht J."/>
            <person name="Grimwood J."/>
            <person name="Rokhsar D."/>
            <person name="Stacey G."/>
            <person name="Shoemaker R.C."/>
            <person name="Jackson S.A."/>
        </authorList>
    </citation>
    <scope>NUCLEOTIDE SEQUENCE [LARGE SCALE GENOMIC DNA]</scope>
    <source>
        <strain evidence="3">cv. Williams 82</strain>
        <tissue evidence="2">Callus</tissue>
    </source>
</reference>
<gene>
    <name evidence="2" type="ORF">GLYMA_13G200200</name>
</gene>
<dbReference type="EnsemblPlants" id="KRH20783">
    <property type="protein sequence ID" value="KRH20783"/>
    <property type="gene ID" value="GLYMA_13G200200"/>
</dbReference>
<evidence type="ECO:0000313" key="2">
    <source>
        <dbReference type="EMBL" id="KRH20783.1"/>
    </source>
</evidence>
<organism evidence="2">
    <name type="scientific">Glycine max</name>
    <name type="common">Soybean</name>
    <name type="synonym">Glycine hispida</name>
    <dbReference type="NCBI Taxonomy" id="3847"/>
    <lineage>
        <taxon>Eukaryota</taxon>
        <taxon>Viridiplantae</taxon>
        <taxon>Streptophyta</taxon>
        <taxon>Embryophyta</taxon>
        <taxon>Tracheophyta</taxon>
        <taxon>Spermatophyta</taxon>
        <taxon>Magnoliopsida</taxon>
        <taxon>eudicotyledons</taxon>
        <taxon>Gunneridae</taxon>
        <taxon>Pentapetalae</taxon>
        <taxon>rosids</taxon>
        <taxon>fabids</taxon>
        <taxon>Fabales</taxon>
        <taxon>Fabaceae</taxon>
        <taxon>Papilionoideae</taxon>
        <taxon>50 kb inversion clade</taxon>
        <taxon>NPAAA clade</taxon>
        <taxon>indigoferoid/millettioid clade</taxon>
        <taxon>Phaseoleae</taxon>
        <taxon>Glycine</taxon>
        <taxon>Glycine subgen. Soja</taxon>
    </lineage>
</organism>
<accession>A0A0R0H2U0</accession>
<dbReference type="AlphaFoldDB" id="A0A0R0H2U0"/>
<evidence type="ECO:0000256" key="1">
    <source>
        <dbReference type="SAM" id="SignalP"/>
    </source>
</evidence>
<dbReference type="InParanoid" id="A0A0R0H2U0"/>
<dbReference type="EMBL" id="CM000846">
    <property type="protein sequence ID" value="KRH20783.1"/>
    <property type="molecule type" value="Genomic_DNA"/>
</dbReference>
<feature type="signal peptide" evidence="1">
    <location>
        <begin position="1"/>
        <end position="16"/>
    </location>
</feature>
<keyword evidence="1" id="KW-0732">Signal</keyword>
<reference evidence="2" key="3">
    <citation type="submission" date="2018-07" db="EMBL/GenBank/DDBJ databases">
        <title>WGS assembly of Glycine max.</title>
        <authorList>
            <person name="Schmutz J."/>
            <person name="Cannon S."/>
            <person name="Schlueter J."/>
            <person name="Ma J."/>
            <person name="Mitros T."/>
            <person name="Nelson W."/>
            <person name="Hyten D."/>
            <person name="Song Q."/>
            <person name="Thelen J."/>
            <person name="Cheng J."/>
            <person name="Xu D."/>
            <person name="Hellsten U."/>
            <person name="May G."/>
            <person name="Yu Y."/>
            <person name="Sakurai T."/>
            <person name="Umezawa T."/>
            <person name="Bhattacharyya M."/>
            <person name="Sandhu D."/>
            <person name="Valliyodan B."/>
            <person name="Lindquist E."/>
            <person name="Peto M."/>
            <person name="Grant D."/>
            <person name="Shu S."/>
            <person name="Goodstein D."/>
            <person name="Barry K."/>
            <person name="Futrell-Griggs M."/>
            <person name="Abernathy B."/>
            <person name="Du J."/>
            <person name="Tian Z."/>
            <person name="Zhu L."/>
            <person name="Gill N."/>
            <person name="Joshi T."/>
            <person name="Libault M."/>
            <person name="Sethuraman A."/>
            <person name="Zhang X."/>
            <person name="Shinozaki K."/>
            <person name="Nguyen H."/>
            <person name="Wing R."/>
            <person name="Cregan P."/>
            <person name="Specht J."/>
            <person name="Grimwood J."/>
            <person name="Rokhsar D."/>
            <person name="Stacey G."/>
            <person name="Shoemaker R."/>
            <person name="Jackson S."/>
        </authorList>
    </citation>
    <scope>NUCLEOTIDE SEQUENCE</scope>
    <source>
        <tissue evidence="2">Callus</tissue>
    </source>
</reference>
<dbReference type="Proteomes" id="UP000008827">
    <property type="component" value="Chromosome 13"/>
</dbReference>
<proteinExistence type="predicted"/>
<name>A0A0R0H2U0_SOYBN</name>